<dbReference type="EMBL" id="JAPWDS010000006">
    <property type="protein sequence ID" value="KAJ5494525.1"/>
    <property type="molecule type" value="Genomic_DNA"/>
</dbReference>
<gene>
    <name evidence="2" type="ORF">N7463_010612</name>
</gene>
<keyword evidence="3" id="KW-1185">Reference proteome</keyword>
<proteinExistence type="predicted"/>
<evidence type="ECO:0000313" key="2">
    <source>
        <dbReference type="EMBL" id="KAJ5494525.1"/>
    </source>
</evidence>
<evidence type="ECO:0000256" key="1">
    <source>
        <dbReference type="SAM" id="MobiDB-lite"/>
    </source>
</evidence>
<accession>A0A9W9XL46</accession>
<reference evidence="2" key="2">
    <citation type="journal article" date="2023" name="IMA Fungus">
        <title>Comparative genomic study of the Penicillium genus elucidates a diverse pangenome and 15 lateral gene transfer events.</title>
        <authorList>
            <person name="Petersen C."/>
            <person name="Sorensen T."/>
            <person name="Nielsen M.R."/>
            <person name="Sondergaard T.E."/>
            <person name="Sorensen J.L."/>
            <person name="Fitzpatrick D.A."/>
            <person name="Frisvad J.C."/>
            <person name="Nielsen K.L."/>
        </authorList>
    </citation>
    <scope>NUCLEOTIDE SEQUENCE</scope>
    <source>
        <strain evidence="2">IBT 29495</strain>
    </source>
</reference>
<feature type="compositionally biased region" description="Basic and acidic residues" evidence="1">
    <location>
        <begin position="243"/>
        <end position="254"/>
    </location>
</feature>
<dbReference type="AlphaFoldDB" id="A0A9W9XL46"/>
<sequence length="365" mass="42310">MASNDRKYRLSYEAPNRSIPQEWQPSGCLDKYFGSYYIVRSEYNAQEDWYCKHRYYGYPGAESYHYVNLTGWYYSLNPDGSEEKLHVKQKRAEYHPPNSLAWEDWSDNVAWDKLPAIPDRCIEKISRPAPWFWTELERRERQRGMTWSLLVCGIADTRKSQLKAPSESTKHSEWDMPIVNEDVMSISASETSSKSERDTSGGGSSTGQMSQQELPETKVPTKKRNSTAAECTSVQSTPRHRRTESLEKEPEEPKKQKRQKTAQINLAEEQERPRLNKMKGEKRRFEEQESQESPEGTKLRNNKHKKQRILDARRKEAGRGNSADLPNRKRKTNNEDGVVTTPIAVKKKRRYSIQESGVPIEAGIC</sequence>
<protein>
    <submittedName>
        <fullName evidence="2">Uncharacterized protein</fullName>
    </submittedName>
</protein>
<feature type="compositionally biased region" description="Basic and acidic residues" evidence="1">
    <location>
        <begin position="308"/>
        <end position="318"/>
    </location>
</feature>
<comment type="caution">
    <text evidence="2">The sequence shown here is derived from an EMBL/GenBank/DDBJ whole genome shotgun (WGS) entry which is preliminary data.</text>
</comment>
<reference evidence="2" key="1">
    <citation type="submission" date="2022-12" db="EMBL/GenBank/DDBJ databases">
        <authorList>
            <person name="Petersen C."/>
        </authorList>
    </citation>
    <scope>NUCLEOTIDE SEQUENCE</scope>
    <source>
        <strain evidence="2">IBT 29495</strain>
    </source>
</reference>
<dbReference type="Proteomes" id="UP001149954">
    <property type="component" value="Unassembled WGS sequence"/>
</dbReference>
<dbReference type="OrthoDB" id="4368535at2759"/>
<feature type="region of interest" description="Disordered" evidence="1">
    <location>
        <begin position="187"/>
        <end position="341"/>
    </location>
</feature>
<organism evidence="2 3">
    <name type="scientific">Penicillium fimorum</name>
    <dbReference type="NCBI Taxonomy" id="1882269"/>
    <lineage>
        <taxon>Eukaryota</taxon>
        <taxon>Fungi</taxon>
        <taxon>Dikarya</taxon>
        <taxon>Ascomycota</taxon>
        <taxon>Pezizomycotina</taxon>
        <taxon>Eurotiomycetes</taxon>
        <taxon>Eurotiomycetidae</taxon>
        <taxon>Eurotiales</taxon>
        <taxon>Aspergillaceae</taxon>
        <taxon>Penicillium</taxon>
    </lineage>
</organism>
<evidence type="ECO:0000313" key="3">
    <source>
        <dbReference type="Proteomes" id="UP001149954"/>
    </source>
</evidence>
<name>A0A9W9XL46_9EURO</name>
<feature type="compositionally biased region" description="Polar residues" evidence="1">
    <location>
        <begin position="226"/>
        <end position="237"/>
    </location>
</feature>